<evidence type="ECO:0000313" key="3">
    <source>
        <dbReference type="Proteomes" id="UP000304912"/>
    </source>
</evidence>
<name>A0A5B7YAH4_9ALTE</name>
<dbReference type="EC" id="3.1.-.-" evidence="2"/>
<evidence type="ECO:0000313" key="2">
    <source>
        <dbReference type="EMBL" id="QCZ92276.1"/>
    </source>
</evidence>
<dbReference type="PANTHER" id="PTHR39323">
    <property type="entry name" value="BLR1149 PROTEIN"/>
    <property type="match status" value="1"/>
</dbReference>
<organism evidence="2 3">
    <name type="scientific">Salinimonas iocasae</name>
    <dbReference type="NCBI Taxonomy" id="2572577"/>
    <lineage>
        <taxon>Bacteria</taxon>
        <taxon>Pseudomonadati</taxon>
        <taxon>Pseudomonadota</taxon>
        <taxon>Gammaproteobacteria</taxon>
        <taxon>Alteromonadales</taxon>
        <taxon>Alteromonadaceae</taxon>
        <taxon>Alteromonas/Salinimonas group</taxon>
        <taxon>Salinimonas</taxon>
    </lineage>
</organism>
<protein>
    <submittedName>
        <fullName evidence="2">Ligase-associated DNA damage response endonuclease PdeM</fullName>
        <ecNumber evidence="2">3.1.-.-</ecNumber>
    </submittedName>
</protein>
<sequence length="247" mass="28031">MVSNNDWLEQQVARNKIIPARFGGQTWLLDARGVAWLPARDMLVVSDLHLEKGSYLGSFGHPLPHMDSRATLDRLSVIVDDYRPQRLLCLGDSFHDVHAVSRMDRADKQFLAGLISQVKEWIWVLGNHDPAIPDEIEGKRHQRLRVETIGFCHEPENDWPECSHQVIGHFHPKMRVSAGRQRVRGRCFALSERLLIMPAFGQYTGGLWVDDPVMIDVLGGAPHQQFLLSEQQIFSVKASDSANKKGR</sequence>
<dbReference type="RefSeq" id="WP_139755037.1">
    <property type="nucleotide sequence ID" value="NZ_CP039852.1"/>
</dbReference>
<dbReference type="PIRSF" id="PIRSF000887">
    <property type="entry name" value="Pesterase_MJ0037"/>
    <property type="match status" value="1"/>
</dbReference>
<dbReference type="NCBIfam" id="TIGR04123">
    <property type="entry name" value="P_estr_lig_assc"/>
    <property type="match status" value="1"/>
</dbReference>
<keyword evidence="2" id="KW-0436">Ligase</keyword>
<dbReference type="GO" id="GO:0016874">
    <property type="term" value="F:ligase activity"/>
    <property type="evidence" value="ECO:0007669"/>
    <property type="project" value="UniProtKB-KW"/>
</dbReference>
<dbReference type="PANTHER" id="PTHR39323:SF1">
    <property type="entry name" value="BLR1149 PROTEIN"/>
    <property type="match status" value="1"/>
</dbReference>
<dbReference type="KEGG" id="salk:FBQ74_01745"/>
<dbReference type="InterPro" id="IPR029052">
    <property type="entry name" value="Metallo-depent_PP-like"/>
</dbReference>
<dbReference type="Gene3D" id="3.60.21.10">
    <property type="match status" value="1"/>
</dbReference>
<keyword evidence="2" id="KW-0540">Nuclease</keyword>
<dbReference type="InterPro" id="IPR024173">
    <property type="entry name" value="Pesterase_MJ0037-like"/>
</dbReference>
<dbReference type="EMBL" id="CP039852">
    <property type="protein sequence ID" value="QCZ92276.1"/>
    <property type="molecule type" value="Genomic_DNA"/>
</dbReference>
<evidence type="ECO:0000259" key="1">
    <source>
        <dbReference type="Pfam" id="PF00149"/>
    </source>
</evidence>
<keyword evidence="3" id="KW-1185">Reference proteome</keyword>
<feature type="domain" description="Calcineurin-like phosphoesterase" evidence="1">
    <location>
        <begin position="43"/>
        <end position="147"/>
    </location>
</feature>
<dbReference type="OrthoDB" id="9795838at2"/>
<proteinExistence type="predicted"/>
<dbReference type="AlphaFoldDB" id="A0A5B7YAH4"/>
<reference evidence="2 3" key="1">
    <citation type="submission" date="2019-04" db="EMBL/GenBank/DDBJ databases">
        <title>Salinimonas iocasae sp. nov., a halophilic bacterium isolated from the outer tube casing of tubeworms in Okinawa Trough.</title>
        <authorList>
            <person name="Zhang H."/>
            <person name="Wang H."/>
            <person name="Li C."/>
        </authorList>
    </citation>
    <scope>NUCLEOTIDE SEQUENCE [LARGE SCALE GENOMIC DNA]</scope>
    <source>
        <strain evidence="2 3">KX18D6</strain>
    </source>
</reference>
<dbReference type="GO" id="GO:0016787">
    <property type="term" value="F:hydrolase activity"/>
    <property type="evidence" value="ECO:0007669"/>
    <property type="project" value="UniProtKB-KW"/>
</dbReference>
<dbReference type="Pfam" id="PF00149">
    <property type="entry name" value="Metallophos"/>
    <property type="match status" value="1"/>
</dbReference>
<dbReference type="GO" id="GO:0004519">
    <property type="term" value="F:endonuclease activity"/>
    <property type="evidence" value="ECO:0007669"/>
    <property type="project" value="UniProtKB-KW"/>
</dbReference>
<keyword evidence="2" id="KW-0255">Endonuclease</keyword>
<gene>
    <name evidence="2" type="primary">pdeM</name>
    <name evidence="2" type="ORF">FBQ74_01745</name>
</gene>
<accession>A0A5B7YAH4</accession>
<dbReference type="InterPro" id="IPR004843">
    <property type="entry name" value="Calcineurin-like_PHP"/>
</dbReference>
<dbReference type="Proteomes" id="UP000304912">
    <property type="component" value="Chromosome"/>
</dbReference>
<dbReference type="SUPFAM" id="SSF56300">
    <property type="entry name" value="Metallo-dependent phosphatases"/>
    <property type="match status" value="1"/>
</dbReference>
<dbReference type="InterPro" id="IPR026336">
    <property type="entry name" value="PdeM-like"/>
</dbReference>
<keyword evidence="2" id="KW-0378">Hydrolase</keyword>